<dbReference type="OrthoDB" id="10253686at2759"/>
<keyword evidence="7" id="KW-1185">Reference proteome</keyword>
<evidence type="ECO:0000259" key="5">
    <source>
        <dbReference type="PROSITE" id="PS50127"/>
    </source>
</evidence>
<dbReference type="Pfam" id="PF00179">
    <property type="entry name" value="UQ_con"/>
    <property type="match status" value="1"/>
</dbReference>
<dbReference type="SMART" id="SM00212">
    <property type="entry name" value="UBCc"/>
    <property type="match status" value="1"/>
</dbReference>
<organism evidence="6 7">
    <name type="scientific">Candidula unifasciata</name>
    <dbReference type="NCBI Taxonomy" id="100452"/>
    <lineage>
        <taxon>Eukaryota</taxon>
        <taxon>Metazoa</taxon>
        <taxon>Spiralia</taxon>
        <taxon>Lophotrochozoa</taxon>
        <taxon>Mollusca</taxon>
        <taxon>Gastropoda</taxon>
        <taxon>Heterobranchia</taxon>
        <taxon>Euthyneura</taxon>
        <taxon>Panpulmonata</taxon>
        <taxon>Eupulmonata</taxon>
        <taxon>Stylommatophora</taxon>
        <taxon>Helicina</taxon>
        <taxon>Helicoidea</taxon>
        <taxon>Geomitridae</taxon>
        <taxon>Candidula</taxon>
    </lineage>
</organism>
<protein>
    <recommendedName>
        <fullName evidence="5">UBC core domain-containing protein</fullName>
    </recommendedName>
</protein>
<evidence type="ECO:0000256" key="4">
    <source>
        <dbReference type="RuleBase" id="RU362109"/>
    </source>
</evidence>
<dbReference type="PROSITE" id="PS00183">
    <property type="entry name" value="UBC_1"/>
    <property type="match status" value="1"/>
</dbReference>
<keyword evidence="4" id="KW-0067">ATP-binding</keyword>
<dbReference type="InterPro" id="IPR050113">
    <property type="entry name" value="Ub_conjugating_enzyme"/>
</dbReference>
<dbReference type="InterPro" id="IPR016135">
    <property type="entry name" value="UBQ-conjugating_enzyme/RWD"/>
</dbReference>
<reference evidence="6" key="1">
    <citation type="submission" date="2021-04" db="EMBL/GenBank/DDBJ databases">
        <authorList>
            <consortium name="Molecular Ecology Group"/>
        </authorList>
    </citation>
    <scope>NUCLEOTIDE SEQUENCE</scope>
</reference>
<comment type="caution">
    <text evidence="6">The sequence shown here is derived from an EMBL/GenBank/DDBJ whole genome shotgun (WGS) entry which is preliminary data.</text>
</comment>
<feature type="active site" description="Glycyl thioester intermediate" evidence="3">
    <location>
        <position position="96"/>
    </location>
</feature>
<name>A0A8S3Z8C1_9EUPU</name>
<evidence type="ECO:0000256" key="2">
    <source>
        <dbReference type="ARBA" id="ARBA00022786"/>
    </source>
</evidence>
<accession>A0A8S3Z8C1</accession>
<keyword evidence="1" id="KW-0808">Transferase</keyword>
<evidence type="ECO:0000313" key="6">
    <source>
        <dbReference type="EMBL" id="CAG5123206.1"/>
    </source>
</evidence>
<sequence>MAESAVESVKLAANNVTKRLEKELRTLMMSGISAFPEGDNMFKWIETIEGASGTVYENLAYKLSLNFLATYPIEAVKVKFETPCYHPNVDSQGNICVDILKENLLGEPNIDSPLNAQAADLWNDQTLYKKVLLEKYNKEVRKSNDSTQQLHKLS</sequence>
<dbReference type="AlphaFoldDB" id="A0A8S3Z8C1"/>
<dbReference type="Gene3D" id="3.10.110.10">
    <property type="entry name" value="Ubiquitin Conjugating Enzyme"/>
    <property type="match status" value="1"/>
</dbReference>
<keyword evidence="4" id="KW-0547">Nucleotide-binding</keyword>
<dbReference type="Proteomes" id="UP000678393">
    <property type="component" value="Unassembled WGS sequence"/>
</dbReference>
<evidence type="ECO:0000256" key="3">
    <source>
        <dbReference type="PROSITE-ProRule" id="PRU10133"/>
    </source>
</evidence>
<evidence type="ECO:0000313" key="7">
    <source>
        <dbReference type="Proteomes" id="UP000678393"/>
    </source>
</evidence>
<dbReference type="GO" id="GO:0005524">
    <property type="term" value="F:ATP binding"/>
    <property type="evidence" value="ECO:0007669"/>
    <property type="project" value="UniProtKB-UniRule"/>
</dbReference>
<dbReference type="SUPFAM" id="SSF54495">
    <property type="entry name" value="UBC-like"/>
    <property type="match status" value="1"/>
</dbReference>
<proteinExistence type="inferred from homology"/>
<dbReference type="PANTHER" id="PTHR24067">
    <property type="entry name" value="UBIQUITIN-CONJUGATING ENZYME E2"/>
    <property type="match status" value="1"/>
</dbReference>
<dbReference type="CDD" id="cd23791">
    <property type="entry name" value="UBCc_UBE2C"/>
    <property type="match status" value="1"/>
</dbReference>
<gene>
    <name evidence="6" type="ORF">CUNI_LOCUS8764</name>
</gene>
<evidence type="ECO:0000256" key="1">
    <source>
        <dbReference type="ARBA" id="ARBA00022679"/>
    </source>
</evidence>
<dbReference type="InterPro" id="IPR023313">
    <property type="entry name" value="UBQ-conjugating_AS"/>
</dbReference>
<keyword evidence="2 4" id="KW-0833">Ubl conjugation pathway</keyword>
<comment type="similarity">
    <text evidence="4">Belongs to the ubiquitin-conjugating enzyme family.</text>
</comment>
<dbReference type="InterPro" id="IPR000608">
    <property type="entry name" value="UBC"/>
</dbReference>
<feature type="domain" description="UBC core" evidence="5">
    <location>
        <begin position="15"/>
        <end position="154"/>
    </location>
</feature>
<dbReference type="GO" id="GO:0016740">
    <property type="term" value="F:transferase activity"/>
    <property type="evidence" value="ECO:0007669"/>
    <property type="project" value="UniProtKB-KW"/>
</dbReference>
<dbReference type="EMBL" id="CAJHNH020001469">
    <property type="protein sequence ID" value="CAG5123206.1"/>
    <property type="molecule type" value="Genomic_DNA"/>
</dbReference>
<dbReference type="PROSITE" id="PS50127">
    <property type="entry name" value="UBC_2"/>
    <property type="match status" value="1"/>
</dbReference>